<dbReference type="SMART" id="SM01336">
    <property type="entry name" value="zf-PARP"/>
    <property type="match status" value="3"/>
</dbReference>
<dbReference type="Pfam" id="PF00645">
    <property type="entry name" value="zf-PARP"/>
    <property type="match status" value="3"/>
</dbReference>
<dbReference type="SUPFAM" id="SSF56784">
    <property type="entry name" value="HAD-like"/>
    <property type="match status" value="1"/>
</dbReference>
<dbReference type="InterPro" id="IPR006551">
    <property type="entry name" value="Polynucleotide_phosphatase"/>
</dbReference>
<feature type="domain" description="PARP-type" evidence="7">
    <location>
        <begin position="300"/>
        <end position="395"/>
    </location>
</feature>
<dbReference type="InterPro" id="IPR006549">
    <property type="entry name" value="HAD-SF_hydro_IIIA"/>
</dbReference>
<organism evidence="8 9">
    <name type="scientific">Centaurea solstitialis</name>
    <name type="common">yellow star-thistle</name>
    <dbReference type="NCBI Taxonomy" id="347529"/>
    <lineage>
        <taxon>Eukaryota</taxon>
        <taxon>Viridiplantae</taxon>
        <taxon>Streptophyta</taxon>
        <taxon>Embryophyta</taxon>
        <taxon>Tracheophyta</taxon>
        <taxon>Spermatophyta</taxon>
        <taxon>Magnoliopsida</taxon>
        <taxon>eudicotyledons</taxon>
        <taxon>Gunneridae</taxon>
        <taxon>Pentapetalae</taxon>
        <taxon>asterids</taxon>
        <taxon>campanulids</taxon>
        <taxon>Asterales</taxon>
        <taxon>Asteraceae</taxon>
        <taxon>Carduoideae</taxon>
        <taxon>Cardueae</taxon>
        <taxon>Centaureinae</taxon>
        <taxon>Centaurea</taxon>
    </lineage>
</organism>
<feature type="compositionally biased region" description="Basic and acidic residues" evidence="6">
    <location>
        <begin position="254"/>
        <end position="265"/>
    </location>
</feature>
<evidence type="ECO:0000256" key="3">
    <source>
        <dbReference type="ARBA" id="ARBA00022771"/>
    </source>
</evidence>
<name>A0AA38TJ73_9ASTR</name>
<keyword evidence="4" id="KW-0862">Zinc</keyword>
<evidence type="ECO:0000256" key="2">
    <source>
        <dbReference type="ARBA" id="ARBA00022723"/>
    </source>
</evidence>
<evidence type="ECO:0000256" key="1">
    <source>
        <dbReference type="ARBA" id="ARBA00004123"/>
    </source>
</evidence>
<dbReference type="InterPro" id="IPR001510">
    <property type="entry name" value="Znf_PARP"/>
</dbReference>
<feature type="domain" description="PARP-type" evidence="7">
    <location>
        <begin position="34"/>
        <end position="117"/>
    </location>
</feature>
<comment type="subcellular location">
    <subcellularLocation>
        <location evidence="1">Nucleus</location>
    </subcellularLocation>
</comment>
<proteinExistence type="predicted"/>
<dbReference type="AlphaFoldDB" id="A0AA38TJ73"/>
<keyword evidence="9" id="KW-1185">Reference proteome</keyword>
<dbReference type="NCBIfam" id="TIGR01662">
    <property type="entry name" value="HAD-SF-IIIA"/>
    <property type="match status" value="1"/>
</dbReference>
<dbReference type="InterPro" id="IPR013954">
    <property type="entry name" value="PNK3P"/>
</dbReference>
<dbReference type="GO" id="GO:0003690">
    <property type="term" value="F:double-stranded DNA binding"/>
    <property type="evidence" value="ECO:0007669"/>
    <property type="project" value="TreeGrafter"/>
</dbReference>
<dbReference type="InterPro" id="IPR023214">
    <property type="entry name" value="HAD_sf"/>
</dbReference>
<feature type="region of interest" description="Disordered" evidence="6">
    <location>
        <begin position="107"/>
        <end position="135"/>
    </location>
</feature>
<protein>
    <recommendedName>
        <fullName evidence="7">PARP-type domain-containing protein</fullName>
    </recommendedName>
</protein>
<evidence type="ECO:0000256" key="4">
    <source>
        <dbReference type="ARBA" id="ARBA00022833"/>
    </source>
</evidence>
<keyword evidence="5" id="KW-0539">Nucleus</keyword>
<evidence type="ECO:0000256" key="5">
    <source>
        <dbReference type="ARBA" id="ARBA00023242"/>
    </source>
</evidence>
<dbReference type="PANTHER" id="PTHR12083:SF9">
    <property type="entry name" value="BIFUNCTIONAL POLYNUCLEOTIDE PHOSPHATASE_KINASE"/>
    <property type="match status" value="1"/>
</dbReference>
<gene>
    <name evidence="8" type="ORF">OSB04_015513</name>
</gene>
<dbReference type="InterPro" id="IPR036957">
    <property type="entry name" value="Znf_PARP_sf"/>
</dbReference>
<dbReference type="GO" id="GO:0046404">
    <property type="term" value="F:ATP-dependent polydeoxyribonucleotide 5'-hydroxyl-kinase activity"/>
    <property type="evidence" value="ECO:0007669"/>
    <property type="project" value="TreeGrafter"/>
</dbReference>
<dbReference type="NCBIfam" id="TIGR01664">
    <property type="entry name" value="DNA-3'-Pase"/>
    <property type="match status" value="1"/>
</dbReference>
<reference evidence="8" key="1">
    <citation type="submission" date="2023-03" db="EMBL/GenBank/DDBJ databases">
        <title>Chromosome-scale reference genome and RAD-based genetic map of yellow starthistle (Centaurea solstitialis) reveal putative structural variation and QTLs associated with invader traits.</title>
        <authorList>
            <person name="Reatini B."/>
            <person name="Cang F.A."/>
            <person name="Jiang Q."/>
            <person name="Mckibben M.T.W."/>
            <person name="Barker M.S."/>
            <person name="Rieseberg L.H."/>
            <person name="Dlugosch K.M."/>
        </authorList>
    </citation>
    <scope>NUCLEOTIDE SEQUENCE</scope>
    <source>
        <strain evidence="8">CAN-66</strain>
        <tissue evidence="8">Leaf</tissue>
    </source>
</reference>
<dbReference type="PROSITE" id="PS50064">
    <property type="entry name" value="ZF_PARP_2"/>
    <property type="match status" value="3"/>
</dbReference>
<feature type="domain" description="PARP-type" evidence="7">
    <location>
        <begin position="176"/>
        <end position="258"/>
    </location>
</feature>
<dbReference type="GO" id="GO:0008270">
    <property type="term" value="F:zinc ion binding"/>
    <property type="evidence" value="ECO:0007669"/>
    <property type="project" value="UniProtKB-KW"/>
</dbReference>
<sequence>MFLLFNRISFLSRNPRFVAFDLYAMSSSSSSTKIVAEYAKSGKSSCKKCSEKIDSKALRLGLKARDPRGYDSTKWHHFDCFVSLDSVPVSSAETIEGFSELTGSDQEKLKQMVSEGDQSSTKREADVELESHGTKLKKLKTDEDEEAGQAKKNVTDEKYNSFTSFAMTSSSTLMKIVAEYAKSGRSSCKKCAEKIESKSLRLGFKSWDPRGFENTKWHHLDCFFPLDTNLPSAESIEGFSELKGYDQEKLKKLVTEGDESSKQSNEDGESELEGQDQKSGKTDEDEEAPKEKKNVTNEKIVAEYAKSGRSSCKKCAEKIESKSLRLGLTSWDPRGFENTKWHHLDCFFPVDANLLSAESIEGFSELKFRIDHLVKFYSLQSSDQEKLKKLVTEGDQFSKSNEDGETELEARDQKSEQILNSLDACIVSKIDFAVSDIKDNYKGATLQPNWKAFRTIIYLERDDGLQDSRKIAAFDFDGCLAKTSVQRVGASAWSLMYASIPNKLQSLYNDGYKLVIFTNESNIERWKNKRQVAVDSKTGRLDAFVKLVKVPIQVFIACGVSKGKEEDPFRKPQPGMWRIMEQQFNSGIPIDMDQSFYVGDAAGRKDDHSDADKKFAEAIGLKFYLPEEYFDA</sequence>
<evidence type="ECO:0000256" key="6">
    <source>
        <dbReference type="SAM" id="MobiDB-lite"/>
    </source>
</evidence>
<dbReference type="PANTHER" id="PTHR12083">
    <property type="entry name" value="BIFUNCTIONAL POLYNUCLEOTIDE PHOSPHATASE/KINASE"/>
    <property type="match status" value="1"/>
</dbReference>
<accession>A0AA38TJ73</accession>
<dbReference type="InterPro" id="IPR036412">
    <property type="entry name" value="HAD-like_sf"/>
</dbReference>
<dbReference type="GO" id="GO:0046403">
    <property type="term" value="F:polynucleotide 3'-phosphatase activity"/>
    <property type="evidence" value="ECO:0007669"/>
    <property type="project" value="TreeGrafter"/>
</dbReference>
<comment type="caution">
    <text evidence="8">The sequence shown here is derived from an EMBL/GenBank/DDBJ whole genome shotgun (WGS) entry which is preliminary data.</text>
</comment>
<evidence type="ECO:0000259" key="7">
    <source>
        <dbReference type="PROSITE" id="PS50064"/>
    </source>
</evidence>
<dbReference type="Gene3D" id="3.40.50.1000">
    <property type="entry name" value="HAD superfamily/HAD-like"/>
    <property type="match status" value="1"/>
</dbReference>
<dbReference type="GO" id="GO:0005634">
    <property type="term" value="C:nucleus"/>
    <property type="evidence" value="ECO:0007669"/>
    <property type="project" value="UniProtKB-SubCell"/>
</dbReference>
<dbReference type="SUPFAM" id="SSF57716">
    <property type="entry name" value="Glucocorticoid receptor-like (DNA-binding domain)"/>
    <property type="match status" value="3"/>
</dbReference>
<keyword evidence="3" id="KW-0863">Zinc-finger</keyword>
<dbReference type="EMBL" id="JARYMX010000004">
    <property type="protein sequence ID" value="KAJ9551468.1"/>
    <property type="molecule type" value="Genomic_DNA"/>
</dbReference>
<keyword evidence="2" id="KW-0479">Metal-binding</keyword>
<dbReference type="Pfam" id="PF08645">
    <property type="entry name" value="PNK3P"/>
    <property type="match status" value="1"/>
</dbReference>
<evidence type="ECO:0000313" key="9">
    <source>
        <dbReference type="Proteomes" id="UP001172457"/>
    </source>
</evidence>
<dbReference type="CDD" id="cd01625">
    <property type="entry name" value="HAD_PNP"/>
    <property type="match status" value="1"/>
</dbReference>
<dbReference type="GO" id="GO:0006281">
    <property type="term" value="P:DNA repair"/>
    <property type="evidence" value="ECO:0007669"/>
    <property type="project" value="TreeGrafter"/>
</dbReference>
<dbReference type="FunFam" id="3.40.50.1000:FF:000198">
    <property type="entry name" value="Bifunctional polynucleotide phosphatase/kinase"/>
    <property type="match status" value="1"/>
</dbReference>
<dbReference type="Gene3D" id="3.30.1740.10">
    <property type="entry name" value="Zinc finger, PARP-type"/>
    <property type="match status" value="3"/>
</dbReference>
<feature type="region of interest" description="Disordered" evidence="6">
    <location>
        <begin position="254"/>
        <end position="295"/>
    </location>
</feature>
<dbReference type="Proteomes" id="UP001172457">
    <property type="component" value="Chromosome 4"/>
</dbReference>
<feature type="compositionally biased region" description="Basic and acidic residues" evidence="6">
    <location>
        <begin position="120"/>
        <end position="133"/>
    </location>
</feature>
<evidence type="ECO:0000313" key="8">
    <source>
        <dbReference type="EMBL" id="KAJ9551468.1"/>
    </source>
</evidence>